<feature type="domain" description="Acyl-CoA oxidase C-terminal" evidence="13">
    <location>
        <begin position="494"/>
        <end position="657"/>
    </location>
</feature>
<evidence type="ECO:0000256" key="4">
    <source>
        <dbReference type="ARBA" id="ARBA00022630"/>
    </source>
</evidence>
<comment type="caution">
    <text evidence="16">The sequence shown here is derived from an EMBL/GenBank/DDBJ whole genome shotgun (WGS) entry which is preliminary data.</text>
</comment>
<dbReference type="RefSeq" id="XP_021886222.1">
    <property type="nucleotide sequence ID" value="XM_022021783.1"/>
</dbReference>
<dbReference type="FunFam" id="1.10.540.10:FF:000006">
    <property type="entry name" value="Acyl-coenzyme A oxidase"/>
    <property type="match status" value="1"/>
</dbReference>
<dbReference type="InterPro" id="IPR055060">
    <property type="entry name" value="ACOX_C_alpha1"/>
</dbReference>
<dbReference type="InterPro" id="IPR012258">
    <property type="entry name" value="Acyl-CoA_oxidase"/>
</dbReference>
<dbReference type="GO" id="GO:0005504">
    <property type="term" value="F:fatty acid binding"/>
    <property type="evidence" value="ECO:0007669"/>
    <property type="project" value="TreeGrafter"/>
</dbReference>
<dbReference type="GeneID" id="33563627"/>
<evidence type="ECO:0000259" key="13">
    <source>
        <dbReference type="Pfam" id="PF01756"/>
    </source>
</evidence>
<evidence type="ECO:0000256" key="11">
    <source>
        <dbReference type="PIRSR" id="PIRSR000168-1"/>
    </source>
</evidence>
<dbReference type="Proteomes" id="UP000193648">
    <property type="component" value="Unassembled WGS sequence"/>
</dbReference>
<dbReference type="PANTHER" id="PTHR10909:SF250">
    <property type="entry name" value="PEROXISOMAL ACYL-COENZYME A OXIDASE 1"/>
    <property type="match status" value="1"/>
</dbReference>
<reference evidence="16 17" key="1">
    <citation type="submission" date="2016-07" db="EMBL/GenBank/DDBJ databases">
        <title>Pervasive Adenine N6-methylation of Active Genes in Fungi.</title>
        <authorList>
            <consortium name="DOE Joint Genome Institute"/>
            <person name="Mondo S.J."/>
            <person name="Dannebaum R.O."/>
            <person name="Kuo R.C."/>
            <person name="Labutti K."/>
            <person name="Haridas S."/>
            <person name="Kuo A."/>
            <person name="Salamov A."/>
            <person name="Ahrendt S.R."/>
            <person name="Lipzen A."/>
            <person name="Sullivan W."/>
            <person name="Andreopoulos W.B."/>
            <person name="Clum A."/>
            <person name="Lindquist E."/>
            <person name="Daum C."/>
            <person name="Ramamoorthy G.K."/>
            <person name="Gryganskyi A."/>
            <person name="Culley D."/>
            <person name="Magnuson J.K."/>
            <person name="James T.Y."/>
            <person name="O'Malley M.A."/>
            <person name="Stajich J.E."/>
            <person name="Spatafora J.W."/>
            <person name="Visel A."/>
            <person name="Grigoriev I.V."/>
        </authorList>
    </citation>
    <scope>NUCLEOTIDE SEQUENCE [LARGE SCALE GENOMIC DNA]</scope>
    <source>
        <strain evidence="16 17">NRRL 3116</strain>
    </source>
</reference>
<gene>
    <name evidence="16" type="ORF">BCR41DRAFT_331167</name>
</gene>
<dbReference type="Gene3D" id="1.20.140.10">
    <property type="entry name" value="Butyryl-CoA Dehydrogenase, subunit A, domain 3"/>
    <property type="match status" value="2"/>
</dbReference>
<dbReference type="SUPFAM" id="SSF56645">
    <property type="entry name" value="Acyl-CoA dehydrogenase NM domain-like"/>
    <property type="match status" value="1"/>
</dbReference>
<evidence type="ECO:0000259" key="14">
    <source>
        <dbReference type="Pfam" id="PF14749"/>
    </source>
</evidence>
<dbReference type="Pfam" id="PF14749">
    <property type="entry name" value="Acyl-CoA_ox_N"/>
    <property type="match status" value="1"/>
</dbReference>
<dbReference type="InterPro" id="IPR029320">
    <property type="entry name" value="Acyl-CoA_ox_N"/>
</dbReference>
<dbReference type="GO" id="GO:0071949">
    <property type="term" value="F:FAD binding"/>
    <property type="evidence" value="ECO:0007669"/>
    <property type="project" value="InterPro"/>
</dbReference>
<dbReference type="UniPathway" id="UPA00661"/>
<name>A0A1Y2H1U7_9FUNG</name>
<dbReference type="GO" id="GO:0033540">
    <property type="term" value="P:fatty acid beta-oxidation using acyl-CoA oxidase"/>
    <property type="evidence" value="ECO:0007669"/>
    <property type="project" value="UniProtKB-UniPathway"/>
</dbReference>
<comment type="subcellular location">
    <subcellularLocation>
        <location evidence="2">Peroxisome</location>
    </subcellularLocation>
</comment>
<evidence type="ECO:0000256" key="1">
    <source>
        <dbReference type="ARBA" id="ARBA00001974"/>
    </source>
</evidence>
<accession>A0A1Y2H1U7</accession>
<dbReference type="InterPro" id="IPR009100">
    <property type="entry name" value="AcylCoA_DH/oxidase_NM_dom_sf"/>
</dbReference>
<comment type="similarity">
    <text evidence="3 10">Belongs to the acyl-CoA oxidase family.</text>
</comment>
<evidence type="ECO:0000256" key="3">
    <source>
        <dbReference type="ARBA" id="ARBA00006288"/>
    </source>
</evidence>
<dbReference type="Pfam" id="PF01756">
    <property type="entry name" value="ACOX"/>
    <property type="match status" value="1"/>
</dbReference>
<dbReference type="GO" id="GO:0003997">
    <property type="term" value="F:acyl-CoA oxidase activity"/>
    <property type="evidence" value="ECO:0007669"/>
    <property type="project" value="InterPro"/>
</dbReference>
<evidence type="ECO:0000256" key="7">
    <source>
        <dbReference type="ARBA" id="ARBA00023002"/>
    </source>
</evidence>
<dbReference type="STRING" id="64571.A0A1Y2H1U7"/>
<evidence type="ECO:0000256" key="9">
    <source>
        <dbReference type="ARBA" id="ARBA00023140"/>
    </source>
</evidence>
<comment type="cofactor">
    <cofactor evidence="1">
        <name>FAD</name>
        <dbReference type="ChEBI" id="CHEBI:57692"/>
    </cofactor>
</comment>
<dbReference type="AlphaFoldDB" id="A0A1Y2H1U7"/>
<evidence type="ECO:0000313" key="16">
    <source>
        <dbReference type="EMBL" id="ORZ28537.1"/>
    </source>
</evidence>
<evidence type="ECO:0000256" key="6">
    <source>
        <dbReference type="ARBA" id="ARBA00022832"/>
    </source>
</evidence>
<dbReference type="Gene3D" id="1.10.540.10">
    <property type="entry name" value="Acyl-CoA dehydrogenase/oxidase, N-terminal domain"/>
    <property type="match status" value="1"/>
</dbReference>
<keyword evidence="8" id="KW-0443">Lipid metabolism</keyword>
<dbReference type="GO" id="GO:0055088">
    <property type="term" value="P:lipid homeostasis"/>
    <property type="evidence" value="ECO:0007669"/>
    <property type="project" value="TreeGrafter"/>
</dbReference>
<feature type="domain" description="Acyl-CoA oxidase C-alpha1" evidence="15">
    <location>
        <begin position="283"/>
        <end position="447"/>
    </location>
</feature>
<feature type="binding site" evidence="12">
    <location>
        <position position="186"/>
    </location>
    <ligand>
        <name>FAD</name>
        <dbReference type="ChEBI" id="CHEBI:57692"/>
    </ligand>
</feature>
<dbReference type="SUPFAM" id="SSF47203">
    <property type="entry name" value="Acyl-CoA dehydrogenase C-terminal domain-like"/>
    <property type="match status" value="2"/>
</dbReference>
<feature type="binding site" evidence="12">
    <location>
        <position position="147"/>
    </location>
    <ligand>
        <name>FAD</name>
        <dbReference type="ChEBI" id="CHEBI:57692"/>
    </ligand>
</feature>
<dbReference type="EMBL" id="MCFF01000002">
    <property type="protein sequence ID" value="ORZ28537.1"/>
    <property type="molecule type" value="Genomic_DNA"/>
</dbReference>
<dbReference type="InterPro" id="IPR046373">
    <property type="entry name" value="Acyl-CoA_Oxase/DH_mid-dom_sf"/>
</dbReference>
<dbReference type="GO" id="GO:0005777">
    <property type="term" value="C:peroxisome"/>
    <property type="evidence" value="ECO:0007669"/>
    <property type="project" value="UniProtKB-SubCell"/>
</dbReference>
<evidence type="ECO:0000256" key="8">
    <source>
        <dbReference type="ARBA" id="ARBA00023098"/>
    </source>
</evidence>
<feature type="active site" description="Proton acceptor" evidence="11">
    <location>
        <position position="432"/>
    </location>
</feature>
<evidence type="ECO:0000256" key="12">
    <source>
        <dbReference type="PIRSR" id="PIRSR000168-2"/>
    </source>
</evidence>
<dbReference type="InterPro" id="IPR037069">
    <property type="entry name" value="AcylCoA_DH/ox_N_sf"/>
</dbReference>
<sequence>MPPFIPPLSDHSKTVSSLSSERALVSFNVESLSQFLYGENFEKRRHIRGLVEQHPVFSNADKPFLSRERQYVRSLEKAAKLVEMRKQNNWSDDDMMMAMMLIGDWTPQFLHEALFIPTLKTQLTDEQQRIWLPKAQNYEIFGCYVQTEIAHGSNLRKLETTATYIPETDEFEINTPTLNSMKWWPGALAQTSTHCAIYARLILHGKDYGVHPFLLQIRTAGTHAEMPGIELGNLGPKIGFNTVDNGFLRINRVRIPRDQMMMRNSRVTRDGKYEPAKNAKMNYSTMVATRAYIVKNAGSALGQSLTVAIRYSMIRLQGGDRIPSQKGEEVKVIDHGMQRFRLTTSLALSYAMLMTGQVMTDMHQRNLKNMVQGELGLMAVVHATSSGLKALISDLATAHMEDARRSCGGHGYAWCGGMVDVLTTALQDVTVEGENTILHLQTSRWLLKTALQALETKDLSSVPAGLRSALQKGDENIMEQEKSIIVPGQPISGEALIAAFWHRETRVLQEVLARITKDGAGEEAMAKSQVRMVELSRAHGEGMLVRNFYEAIQKEEQAIHRKGGDVTKGYLPVLKMLFELHSIHRLLEQAGDFMEDGYVSRQQKAWCKDRREQLIDLLRYELIGLVDAYDFSDNQLNSAIGRYDGRAYESLYEWAKYGMTLVDKGKNGGVLGFDEVLKDLFAEGRRLNGNPKTLGSKEKKKLF</sequence>
<keyword evidence="7" id="KW-0560">Oxidoreductase</keyword>
<evidence type="ECO:0000256" key="10">
    <source>
        <dbReference type="PIRNR" id="PIRNR000168"/>
    </source>
</evidence>
<keyword evidence="6" id="KW-0276">Fatty acid metabolism</keyword>
<keyword evidence="17" id="KW-1185">Reference proteome</keyword>
<evidence type="ECO:0000256" key="5">
    <source>
        <dbReference type="ARBA" id="ARBA00022827"/>
    </source>
</evidence>
<dbReference type="FunFam" id="2.40.110.10:FF:000003">
    <property type="entry name" value="Acyl-coenzyme A oxidase"/>
    <property type="match status" value="1"/>
</dbReference>
<dbReference type="Gene3D" id="2.40.110.10">
    <property type="entry name" value="Butyryl-CoA Dehydrogenase, subunit A, domain 2"/>
    <property type="match status" value="1"/>
</dbReference>
<keyword evidence="9" id="KW-0576">Peroxisome</keyword>
<dbReference type="InterPro" id="IPR002655">
    <property type="entry name" value="Acyl-CoA_oxidase_C"/>
</dbReference>
<dbReference type="InParanoid" id="A0A1Y2H1U7"/>
<protein>
    <recommendedName>
        <fullName evidence="10">Acyl-coenzyme A oxidase</fullName>
    </recommendedName>
</protein>
<dbReference type="PANTHER" id="PTHR10909">
    <property type="entry name" value="ELECTRON TRANSPORT OXIDOREDUCTASE"/>
    <property type="match status" value="1"/>
</dbReference>
<dbReference type="FunFam" id="1.20.140.10:FF:000013">
    <property type="entry name" value="Acyl-coenzyme A oxidase"/>
    <property type="match status" value="1"/>
</dbReference>
<evidence type="ECO:0000313" key="17">
    <source>
        <dbReference type="Proteomes" id="UP000193648"/>
    </source>
</evidence>
<evidence type="ECO:0000256" key="2">
    <source>
        <dbReference type="ARBA" id="ARBA00004275"/>
    </source>
</evidence>
<feature type="domain" description="Acyl-coenzyme A oxidase N-terminal" evidence="14">
    <location>
        <begin position="28"/>
        <end position="141"/>
    </location>
</feature>
<dbReference type="OrthoDB" id="538336at2759"/>
<dbReference type="PIRSF" id="PIRSF000168">
    <property type="entry name" value="Acyl-CoA_oxidase"/>
    <property type="match status" value="1"/>
</dbReference>
<evidence type="ECO:0000259" key="15">
    <source>
        <dbReference type="Pfam" id="PF22924"/>
    </source>
</evidence>
<keyword evidence="5 10" id="KW-0274">FAD</keyword>
<proteinExistence type="inferred from homology"/>
<organism evidence="16 17">
    <name type="scientific">Lobosporangium transversale</name>
    <dbReference type="NCBI Taxonomy" id="64571"/>
    <lineage>
        <taxon>Eukaryota</taxon>
        <taxon>Fungi</taxon>
        <taxon>Fungi incertae sedis</taxon>
        <taxon>Mucoromycota</taxon>
        <taxon>Mortierellomycotina</taxon>
        <taxon>Mortierellomycetes</taxon>
        <taxon>Mortierellales</taxon>
        <taxon>Mortierellaceae</taxon>
        <taxon>Lobosporangium</taxon>
    </lineage>
</organism>
<dbReference type="Pfam" id="PF22924">
    <property type="entry name" value="ACOX_C_alpha1"/>
    <property type="match status" value="1"/>
</dbReference>
<keyword evidence="4 10" id="KW-0285">Flavoprotein</keyword>
<dbReference type="InterPro" id="IPR036250">
    <property type="entry name" value="AcylCo_DH-like_C"/>
</dbReference>